<keyword evidence="7" id="KW-1185">Reference proteome</keyword>
<evidence type="ECO:0000256" key="1">
    <source>
        <dbReference type="ARBA" id="ARBA00022723"/>
    </source>
</evidence>
<evidence type="ECO:0000256" key="4">
    <source>
        <dbReference type="SAM" id="MobiDB-lite"/>
    </source>
</evidence>
<dbReference type="Proteomes" id="UP000507470">
    <property type="component" value="Unassembled WGS sequence"/>
</dbReference>
<gene>
    <name evidence="6" type="ORF">MCOR_48332</name>
</gene>
<dbReference type="EMBL" id="CACVKT020008453">
    <property type="protein sequence ID" value="CAC5415646.1"/>
    <property type="molecule type" value="Genomic_DNA"/>
</dbReference>
<proteinExistence type="predicted"/>
<keyword evidence="3" id="KW-0862">Zinc</keyword>
<keyword evidence="1" id="KW-0479">Metal-binding</keyword>
<dbReference type="InterPro" id="IPR042778">
    <property type="entry name" value="ZCWPW1/ZCWPW2"/>
</dbReference>
<dbReference type="GO" id="GO:0005634">
    <property type="term" value="C:nucleus"/>
    <property type="evidence" value="ECO:0007669"/>
    <property type="project" value="TreeGrafter"/>
</dbReference>
<dbReference type="InterPro" id="IPR011124">
    <property type="entry name" value="Znf_CW"/>
</dbReference>
<evidence type="ECO:0000313" key="6">
    <source>
        <dbReference type="EMBL" id="CAC5415646.1"/>
    </source>
</evidence>
<dbReference type="PROSITE" id="PS51050">
    <property type="entry name" value="ZF_CW"/>
    <property type="match status" value="1"/>
</dbReference>
<dbReference type="GO" id="GO:0008270">
    <property type="term" value="F:zinc ion binding"/>
    <property type="evidence" value="ECO:0007669"/>
    <property type="project" value="UniProtKB-KW"/>
</dbReference>
<protein>
    <recommendedName>
        <fullName evidence="5">CW-type domain-containing protein</fullName>
    </recommendedName>
</protein>
<evidence type="ECO:0000313" key="7">
    <source>
        <dbReference type="Proteomes" id="UP000507470"/>
    </source>
</evidence>
<feature type="region of interest" description="Disordered" evidence="4">
    <location>
        <begin position="166"/>
        <end position="202"/>
    </location>
</feature>
<feature type="compositionally biased region" description="Basic and acidic residues" evidence="4">
    <location>
        <begin position="166"/>
        <end position="193"/>
    </location>
</feature>
<dbReference type="Gene3D" id="3.30.40.100">
    <property type="match status" value="1"/>
</dbReference>
<evidence type="ECO:0000256" key="3">
    <source>
        <dbReference type="ARBA" id="ARBA00022833"/>
    </source>
</evidence>
<evidence type="ECO:0000256" key="2">
    <source>
        <dbReference type="ARBA" id="ARBA00022771"/>
    </source>
</evidence>
<reference evidence="6 7" key="1">
    <citation type="submission" date="2020-06" db="EMBL/GenBank/DDBJ databases">
        <authorList>
            <person name="Li R."/>
            <person name="Bekaert M."/>
        </authorList>
    </citation>
    <scope>NUCLEOTIDE SEQUENCE [LARGE SCALE GENOMIC DNA]</scope>
    <source>
        <strain evidence="7">wild</strain>
    </source>
</reference>
<accession>A0A6J8E6C1</accession>
<dbReference type="Pfam" id="PF07496">
    <property type="entry name" value="zf-CW"/>
    <property type="match status" value="1"/>
</dbReference>
<dbReference type="PANTHER" id="PTHR15999">
    <property type="entry name" value="ZINC FINGER CW-TYPE PWWP DOMAIN PROTEIN 1"/>
    <property type="match status" value="1"/>
</dbReference>
<sequence>MDRIAGRNDGLHQAGVGMMLSSRAKKALIEWKPITERLMYARFHTSTIKISIITVYAPTNDATDETKESFIEQLDRKYKIVTDTSRKRFEPPKLQRPEVRKAFSIELKNRFQLLDELEDIETFWEDITKCYKETATNTLGFKERGQKPWISNESWKLVDERRKLKERTNNSRSERVKNNLHAKYSDKDKEVKKTSNSASDTSEEITDKYINDILKNKQILENICGQSSCTDVSSKGSQYGKLAKQIEDYTWVQCDNVDCQKWRQIPNSVAQELSDKSQWYCYMNSDTPYNSCSKPEEDYTAYDKLAKKLGFKYVMSQLTEGVLVWAKMHGYCR</sequence>
<organism evidence="6 7">
    <name type="scientific">Mytilus coruscus</name>
    <name type="common">Sea mussel</name>
    <dbReference type="NCBI Taxonomy" id="42192"/>
    <lineage>
        <taxon>Eukaryota</taxon>
        <taxon>Metazoa</taxon>
        <taxon>Spiralia</taxon>
        <taxon>Lophotrochozoa</taxon>
        <taxon>Mollusca</taxon>
        <taxon>Bivalvia</taxon>
        <taxon>Autobranchia</taxon>
        <taxon>Pteriomorphia</taxon>
        <taxon>Mytilida</taxon>
        <taxon>Mytiloidea</taxon>
        <taxon>Mytilidae</taxon>
        <taxon>Mytilinae</taxon>
        <taxon>Mytilus</taxon>
    </lineage>
</organism>
<dbReference type="OrthoDB" id="757982at2759"/>
<name>A0A6J8E6C1_MYTCO</name>
<dbReference type="AlphaFoldDB" id="A0A6J8E6C1"/>
<evidence type="ECO:0000259" key="5">
    <source>
        <dbReference type="PROSITE" id="PS51050"/>
    </source>
</evidence>
<feature type="domain" description="CW-type" evidence="5">
    <location>
        <begin position="245"/>
        <end position="300"/>
    </location>
</feature>
<dbReference type="PANTHER" id="PTHR15999:SF6">
    <property type="entry name" value="ZINC FINGER CW-TYPE PWWP DOMAIN PROTEIN 2"/>
    <property type="match status" value="1"/>
</dbReference>
<keyword evidence="2" id="KW-0863">Zinc-finger</keyword>